<name>A0A9W8GWG7_9FUNG</name>
<dbReference type="GO" id="GO:1990423">
    <property type="term" value="C:RZZ complex"/>
    <property type="evidence" value="ECO:0007669"/>
    <property type="project" value="TreeGrafter"/>
</dbReference>
<sequence length="835" mass="91701">MDAYIQHLTGGSSDTQSDSDVLLQSTLSIAAVNELSQELERRLDNSKEAILHTLHGNPDVYERAIAETDRAQLTISGLLQGVDDMQALLGDEKSGIHARLVDATENEARLREQLQENGAVLTCLRLLARLNATLRSMDALISENRLDQAAEMVVALERELDAATIIGNTRISSVLTNRVDQAKENIKHNAATALHKLLVIRVENDLAELSVPIDSLEQGQQQGSRTQSLFAALDTLGVQDEVAAAYSAHFVKNFIRPVLASPVITQETCSVDESEQRLIVRRDNSATHVSGTVDVCAIVTNAFAFANRALLPDSPASGSNEQATRPVSLWTHQCLSDVANMVLERCLLRRIPTTRHELEELRRTTDVLLEFESGMFEFCPAPISSTTSRPIHTAVGRLDELFVERRCDHAQRRARELAEDSSFALFEFEHHEVWSLDLVRDMIANSDCAISPLLVKASEKVVAQHAAGASDGGVSAALVYPKCSISCSMRQLVLEVYTLVNEAALSSNLLAASRLLLNTARQTFDLYRALHLTLHRAQLTKIPALAWQFFNNCMYASHHAGVVAQLIPVLNTGSSETSGSCSEAWLETARRFFSVGNAHIADLVLREARELKALIGSSRDAFYDAASKAAKDQLAKSRKQVRLAVAQLARAMQPPVVTPRIYYQTLGRYVDAVCAATIAMVAEIRDIGVDDSQVLSDHCRNVCPLSELFHLDPHILEPYRSLLATTNALGEHATSVEADELLDSDSETEPHQPFEGKDVKGGAQSARLAKEHCKLIGKLVQLADILLISRADILARRRAGLLAQFTTEELADLIRALFSDTKERAQDIETLKSLD</sequence>
<feature type="region of interest" description="Disordered" evidence="2">
    <location>
        <begin position="741"/>
        <end position="761"/>
    </location>
</feature>
<dbReference type="PANTHER" id="PTHR12205:SF0">
    <property type="entry name" value="CENTROMERE_KINETOCHORE PROTEIN ZW10 HOMOLOG"/>
    <property type="match status" value="1"/>
</dbReference>
<feature type="coiled-coil region" evidence="1">
    <location>
        <begin position="139"/>
        <end position="166"/>
    </location>
</feature>
<gene>
    <name evidence="4" type="primary">ZW10</name>
    <name evidence="4" type="ORF">GGI19_005529</name>
</gene>
<accession>A0A9W8GWG7</accession>
<dbReference type="GO" id="GO:0005737">
    <property type="term" value="C:cytoplasm"/>
    <property type="evidence" value="ECO:0007669"/>
    <property type="project" value="GOC"/>
</dbReference>
<dbReference type="Proteomes" id="UP001140011">
    <property type="component" value="Unassembled WGS sequence"/>
</dbReference>
<dbReference type="PANTHER" id="PTHR12205">
    <property type="entry name" value="CENTROMERE/KINETOCHORE PROTEIN ZW10"/>
    <property type="match status" value="1"/>
</dbReference>
<evidence type="ECO:0000256" key="2">
    <source>
        <dbReference type="SAM" id="MobiDB-lite"/>
    </source>
</evidence>
<evidence type="ECO:0000259" key="3">
    <source>
        <dbReference type="Pfam" id="PF20666"/>
    </source>
</evidence>
<evidence type="ECO:0000256" key="1">
    <source>
        <dbReference type="SAM" id="Coils"/>
    </source>
</evidence>
<feature type="domain" description="Centromere/kinetochore protein zw10 C-terminal" evidence="3">
    <location>
        <begin position="479"/>
        <end position="560"/>
    </location>
</feature>
<dbReference type="GO" id="GO:0007094">
    <property type="term" value="P:mitotic spindle assembly checkpoint signaling"/>
    <property type="evidence" value="ECO:0007669"/>
    <property type="project" value="TreeGrafter"/>
</dbReference>
<evidence type="ECO:0000313" key="4">
    <source>
        <dbReference type="EMBL" id="KAJ2749688.1"/>
    </source>
</evidence>
<dbReference type="InterPro" id="IPR046362">
    <property type="entry name" value="Zw10/DSL1_C_sf"/>
</dbReference>
<reference evidence="4" key="1">
    <citation type="submission" date="2022-07" db="EMBL/GenBank/DDBJ databases">
        <title>Phylogenomic reconstructions and comparative analyses of Kickxellomycotina fungi.</title>
        <authorList>
            <person name="Reynolds N.K."/>
            <person name="Stajich J.E."/>
            <person name="Barry K."/>
            <person name="Grigoriev I.V."/>
            <person name="Crous P."/>
            <person name="Smith M.E."/>
        </authorList>
    </citation>
    <scope>NUCLEOTIDE SEQUENCE</scope>
    <source>
        <strain evidence="4">BCRC 34297</strain>
    </source>
</reference>
<dbReference type="InterPro" id="IPR048343">
    <property type="entry name" value="ZW10_C"/>
</dbReference>
<dbReference type="GO" id="GO:0006888">
    <property type="term" value="P:endoplasmic reticulum to Golgi vesicle-mediated transport"/>
    <property type="evidence" value="ECO:0007669"/>
    <property type="project" value="TreeGrafter"/>
</dbReference>
<dbReference type="OrthoDB" id="534815at2759"/>
<dbReference type="EMBL" id="JANBUH010000727">
    <property type="protein sequence ID" value="KAJ2749688.1"/>
    <property type="molecule type" value="Genomic_DNA"/>
</dbReference>
<comment type="caution">
    <text evidence="4">The sequence shown here is derived from an EMBL/GenBank/DDBJ whole genome shotgun (WGS) entry which is preliminary data.</text>
</comment>
<protein>
    <submittedName>
        <fullName evidence="4">Centromere/kinetochore protein zw10</fullName>
    </submittedName>
</protein>
<feature type="compositionally biased region" description="Basic and acidic residues" evidence="2">
    <location>
        <begin position="748"/>
        <end position="760"/>
    </location>
</feature>
<dbReference type="Gene3D" id="1.10.357.150">
    <property type="match status" value="1"/>
</dbReference>
<dbReference type="AlphaFoldDB" id="A0A9W8GWG7"/>
<keyword evidence="5" id="KW-1185">Reference proteome</keyword>
<organism evidence="4 5">
    <name type="scientific">Coemansia pectinata</name>
    <dbReference type="NCBI Taxonomy" id="1052879"/>
    <lineage>
        <taxon>Eukaryota</taxon>
        <taxon>Fungi</taxon>
        <taxon>Fungi incertae sedis</taxon>
        <taxon>Zoopagomycota</taxon>
        <taxon>Kickxellomycotina</taxon>
        <taxon>Kickxellomycetes</taxon>
        <taxon>Kickxellales</taxon>
        <taxon>Kickxellaceae</taxon>
        <taxon>Coemansia</taxon>
    </lineage>
</organism>
<keyword evidence="1" id="KW-0175">Coiled coil</keyword>
<dbReference type="Pfam" id="PF20666">
    <property type="entry name" value="ZW10_C"/>
    <property type="match status" value="1"/>
</dbReference>
<evidence type="ECO:0000313" key="5">
    <source>
        <dbReference type="Proteomes" id="UP001140011"/>
    </source>
</evidence>
<proteinExistence type="predicted"/>